<dbReference type="KEGG" id="pmaw:MACH26_35700"/>
<feature type="region of interest" description="Disordered" evidence="1">
    <location>
        <begin position="52"/>
        <end position="90"/>
    </location>
</feature>
<accession>A0AA48HMN9</accession>
<gene>
    <name evidence="2" type="ORF">MACH26_35700</name>
</gene>
<sequence length="90" mass="9993">MRYANYERHHYLRLIVRNSQFMVQQMKGDSMKKLIWIGLTVAAFALGGCSSTSDVAKAEKEETKKTSSTSKRRSGDCVGGTGSRLGSRCK</sequence>
<keyword evidence="3" id="KW-1185">Reference proteome</keyword>
<dbReference type="AlphaFoldDB" id="A0AA48HMN9"/>
<feature type="compositionally biased region" description="Basic and acidic residues" evidence="1">
    <location>
        <begin position="56"/>
        <end position="65"/>
    </location>
</feature>
<evidence type="ECO:0008006" key="4">
    <source>
        <dbReference type="Google" id="ProtNLM"/>
    </source>
</evidence>
<dbReference type="Proteomes" id="UP001333710">
    <property type="component" value="Chromosome"/>
</dbReference>
<protein>
    <recommendedName>
        <fullName evidence="4">Lipoprotein</fullName>
    </recommendedName>
</protein>
<name>A0AA48HMN9_9ALTE</name>
<evidence type="ECO:0000313" key="3">
    <source>
        <dbReference type="Proteomes" id="UP001333710"/>
    </source>
</evidence>
<evidence type="ECO:0000256" key="1">
    <source>
        <dbReference type="SAM" id="MobiDB-lite"/>
    </source>
</evidence>
<evidence type="ECO:0000313" key="2">
    <source>
        <dbReference type="EMBL" id="BDX08049.1"/>
    </source>
</evidence>
<organism evidence="2 3">
    <name type="scientific">Planctobacterium marinum</name>
    <dbReference type="NCBI Taxonomy" id="1631968"/>
    <lineage>
        <taxon>Bacteria</taxon>
        <taxon>Pseudomonadati</taxon>
        <taxon>Pseudomonadota</taxon>
        <taxon>Gammaproteobacteria</taxon>
        <taxon>Alteromonadales</taxon>
        <taxon>Alteromonadaceae</taxon>
        <taxon>Planctobacterium</taxon>
    </lineage>
</organism>
<dbReference type="EMBL" id="AP027272">
    <property type="protein sequence ID" value="BDX08049.1"/>
    <property type="molecule type" value="Genomic_DNA"/>
</dbReference>
<proteinExistence type="predicted"/>
<reference evidence="2" key="1">
    <citation type="submission" date="2023-01" db="EMBL/GenBank/DDBJ databases">
        <title>Complete genome sequence of Planctobacterium marinum strain Dej080120_11.</title>
        <authorList>
            <person name="Ueki S."/>
            <person name="Maruyama F."/>
        </authorList>
    </citation>
    <scope>NUCLEOTIDE SEQUENCE</scope>
    <source>
        <strain evidence="2">Dej080120_11</strain>
    </source>
</reference>